<dbReference type="Proteomes" id="UP000717696">
    <property type="component" value="Unassembled WGS sequence"/>
</dbReference>
<gene>
    <name evidence="2" type="ORF">B0J13DRAFT_664873</name>
</gene>
<feature type="region of interest" description="Disordered" evidence="1">
    <location>
        <begin position="134"/>
        <end position="213"/>
    </location>
</feature>
<feature type="compositionally biased region" description="Acidic residues" evidence="1">
    <location>
        <begin position="202"/>
        <end position="211"/>
    </location>
</feature>
<sequence length="258" mass="29193">MSLPALRPEFDIGMYSALQLATPPATSSPPSYKPPRDGPLELWMSPPQPARELNDHILHAQEIAEDKRIRLRELPATARGYKSKWKKFICYIFRAFEISPSLRRDIYNVPLRSDNVQMMRHILNLASEMVKAREKGDQATVESGEPCDRDNNDEEEEDSQSYSGSDSDSQSENDSGNYSDSDYTDRSDNDSKMEEDRGDRFQDDDDDDDDVMQSGYVSDLRASQATLRLPQGIRLTAKLIPIPLRKVAVHKPLASSPI</sequence>
<organism evidence="2 3">
    <name type="scientific">Dactylonectria estremocensis</name>
    <dbReference type="NCBI Taxonomy" id="1079267"/>
    <lineage>
        <taxon>Eukaryota</taxon>
        <taxon>Fungi</taxon>
        <taxon>Dikarya</taxon>
        <taxon>Ascomycota</taxon>
        <taxon>Pezizomycotina</taxon>
        <taxon>Sordariomycetes</taxon>
        <taxon>Hypocreomycetidae</taxon>
        <taxon>Hypocreales</taxon>
        <taxon>Nectriaceae</taxon>
        <taxon>Dactylonectria</taxon>
    </lineage>
</organism>
<proteinExistence type="predicted"/>
<dbReference type="OrthoDB" id="5066319at2759"/>
<evidence type="ECO:0000256" key="1">
    <source>
        <dbReference type="SAM" id="MobiDB-lite"/>
    </source>
</evidence>
<dbReference type="AlphaFoldDB" id="A0A9P9EU75"/>
<name>A0A9P9EU75_9HYPO</name>
<comment type="caution">
    <text evidence="2">The sequence shown here is derived from an EMBL/GenBank/DDBJ whole genome shotgun (WGS) entry which is preliminary data.</text>
</comment>
<feature type="compositionally biased region" description="Basic and acidic residues" evidence="1">
    <location>
        <begin position="183"/>
        <end position="201"/>
    </location>
</feature>
<evidence type="ECO:0000313" key="2">
    <source>
        <dbReference type="EMBL" id="KAH7147008.1"/>
    </source>
</evidence>
<keyword evidence="3" id="KW-1185">Reference proteome</keyword>
<evidence type="ECO:0000313" key="3">
    <source>
        <dbReference type="Proteomes" id="UP000717696"/>
    </source>
</evidence>
<accession>A0A9P9EU75</accession>
<protein>
    <submittedName>
        <fullName evidence="2">Uncharacterized protein</fullName>
    </submittedName>
</protein>
<reference evidence="2" key="1">
    <citation type="journal article" date="2021" name="Nat. Commun.">
        <title>Genetic determinants of endophytism in the Arabidopsis root mycobiome.</title>
        <authorList>
            <person name="Mesny F."/>
            <person name="Miyauchi S."/>
            <person name="Thiergart T."/>
            <person name="Pickel B."/>
            <person name="Atanasova L."/>
            <person name="Karlsson M."/>
            <person name="Huettel B."/>
            <person name="Barry K.W."/>
            <person name="Haridas S."/>
            <person name="Chen C."/>
            <person name="Bauer D."/>
            <person name="Andreopoulos W."/>
            <person name="Pangilinan J."/>
            <person name="LaButti K."/>
            <person name="Riley R."/>
            <person name="Lipzen A."/>
            <person name="Clum A."/>
            <person name="Drula E."/>
            <person name="Henrissat B."/>
            <person name="Kohler A."/>
            <person name="Grigoriev I.V."/>
            <person name="Martin F.M."/>
            <person name="Hacquard S."/>
        </authorList>
    </citation>
    <scope>NUCLEOTIDE SEQUENCE</scope>
    <source>
        <strain evidence="2">MPI-CAGE-AT-0021</strain>
    </source>
</reference>
<dbReference type="EMBL" id="JAGMUU010000008">
    <property type="protein sequence ID" value="KAH7147008.1"/>
    <property type="molecule type" value="Genomic_DNA"/>
</dbReference>
<feature type="compositionally biased region" description="Low complexity" evidence="1">
    <location>
        <begin position="160"/>
        <end position="177"/>
    </location>
</feature>